<protein>
    <recommendedName>
        <fullName evidence="3">Restriction endonuclease type IV Mrr domain-containing protein</fullName>
    </recommendedName>
</protein>
<dbReference type="RefSeq" id="WP_380824919.1">
    <property type="nucleotide sequence ID" value="NZ_JBHTCG010000003.1"/>
</dbReference>
<name>A0ABW2NZ17_9ACTN</name>
<evidence type="ECO:0000313" key="2">
    <source>
        <dbReference type="Proteomes" id="UP001596496"/>
    </source>
</evidence>
<sequence>MRIGDVLRIGVDLERLPETVFHDLVLAILQNDDPGMLLMREVLLSQGLRPDFMSLEPRSMIIEVVKVTPQTLRRLRDVRGKLFRYRDAFQQEYPNHPPPILMLIVSSPLTLRYHDVMRESGIELRDGVWIQEKIKQFPDVEHFFSRAFVGPEREAKSDRGRDLVGVLASIECGRSEWSKYQRICADIFEYLFCPPLEAPIREIENETKVNRRDFVIPNYCSQGFFYFLRTHYQADYIVVDAKNYCGDVGKSEVLQLANYLSERGAGLFGIIVTRNGHDATAGIIRREQWMQHGKLILFITDTDLKQMIIAKRSGGEPNAVLRQKIEDFRLSI</sequence>
<keyword evidence="2" id="KW-1185">Reference proteome</keyword>
<proteinExistence type="predicted"/>
<evidence type="ECO:0000313" key="1">
    <source>
        <dbReference type="EMBL" id="MFC7381858.1"/>
    </source>
</evidence>
<gene>
    <name evidence="1" type="ORF">ACFQSB_06540</name>
</gene>
<dbReference type="Proteomes" id="UP001596496">
    <property type="component" value="Unassembled WGS sequence"/>
</dbReference>
<organism evidence="1 2">
    <name type="scientific">Sphaerisporangium rhizosphaerae</name>
    <dbReference type="NCBI Taxonomy" id="2269375"/>
    <lineage>
        <taxon>Bacteria</taxon>
        <taxon>Bacillati</taxon>
        <taxon>Actinomycetota</taxon>
        <taxon>Actinomycetes</taxon>
        <taxon>Streptosporangiales</taxon>
        <taxon>Streptosporangiaceae</taxon>
        <taxon>Sphaerisporangium</taxon>
    </lineage>
</organism>
<reference evidence="2" key="1">
    <citation type="journal article" date="2019" name="Int. J. Syst. Evol. Microbiol.">
        <title>The Global Catalogue of Microorganisms (GCM) 10K type strain sequencing project: providing services to taxonomists for standard genome sequencing and annotation.</title>
        <authorList>
            <consortium name="The Broad Institute Genomics Platform"/>
            <consortium name="The Broad Institute Genome Sequencing Center for Infectious Disease"/>
            <person name="Wu L."/>
            <person name="Ma J."/>
        </authorList>
    </citation>
    <scope>NUCLEOTIDE SEQUENCE [LARGE SCALE GENOMIC DNA]</scope>
    <source>
        <strain evidence="2">CECT 7649</strain>
    </source>
</reference>
<dbReference type="EMBL" id="JBHTCG010000003">
    <property type="protein sequence ID" value="MFC7381858.1"/>
    <property type="molecule type" value="Genomic_DNA"/>
</dbReference>
<accession>A0ABW2NZ17</accession>
<evidence type="ECO:0008006" key="3">
    <source>
        <dbReference type="Google" id="ProtNLM"/>
    </source>
</evidence>
<comment type="caution">
    <text evidence="1">The sequence shown here is derived from an EMBL/GenBank/DDBJ whole genome shotgun (WGS) entry which is preliminary data.</text>
</comment>